<evidence type="ECO:0000313" key="2">
    <source>
        <dbReference type="EMBL" id="RHZ78881.1"/>
    </source>
</evidence>
<name>A0A397ISD5_9GLOM</name>
<sequence length="85" mass="9680">MANYVSIKSQVVTIQRQMGQSNLEIERDDRFSSNSVQHDGHNEINDIANMTNKSSPNNVNKGKYANASSTHEFCRIPTSYRNYLI</sequence>
<accession>A0A397ISD5</accession>
<dbReference type="EMBL" id="PQFF01000146">
    <property type="protein sequence ID" value="RHZ78881.1"/>
    <property type="molecule type" value="Genomic_DNA"/>
</dbReference>
<evidence type="ECO:0000313" key="3">
    <source>
        <dbReference type="Proteomes" id="UP000266861"/>
    </source>
</evidence>
<organism evidence="2 3">
    <name type="scientific">Diversispora epigaea</name>
    <dbReference type="NCBI Taxonomy" id="1348612"/>
    <lineage>
        <taxon>Eukaryota</taxon>
        <taxon>Fungi</taxon>
        <taxon>Fungi incertae sedis</taxon>
        <taxon>Mucoromycota</taxon>
        <taxon>Glomeromycotina</taxon>
        <taxon>Glomeromycetes</taxon>
        <taxon>Diversisporales</taxon>
        <taxon>Diversisporaceae</taxon>
        <taxon>Diversispora</taxon>
    </lineage>
</organism>
<reference evidence="2 3" key="1">
    <citation type="submission" date="2018-08" db="EMBL/GenBank/DDBJ databases">
        <title>Genome and evolution of the arbuscular mycorrhizal fungus Diversispora epigaea (formerly Glomus versiforme) and its bacterial endosymbionts.</title>
        <authorList>
            <person name="Sun X."/>
            <person name="Fei Z."/>
            <person name="Harrison M."/>
        </authorList>
    </citation>
    <scope>NUCLEOTIDE SEQUENCE [LARGE SCALE GENOMIC DNA]</scope>
    <source>
        <strain evidence="2 3">IT104</strain>
    </source>
</reference>
<feature type="compositionally biased region" description="Polar residues" evidence="1">
    <location>
        <begin position="48"/>
        <end position="68"/>
    </location>
</feature>
<feature type="region of interest" description="Disordered" evidence="1">
    <location>
        <begin position="46"/>
        <end position="68"/>
    </location>
</feature>
<comment type="caution">
    <text evidence="2">The sequence shown here is derived from an EMBL/GenBank/DDBJ whole genome shotgun (WGS) entry which is preliminary data.</text>
</comment>
<dbReference type="AlphaFoldDB" id="A0A397ISD5"/>
<gene>
    <name evidence="2" type="ORF">Glove_155g113</name>
</gene>
<evidence type="ECO:0000256" key="1">
    <source>
        <dbReference type="SAM" id="MobiDB-lite"/>
    </source>
</evidence>
<protein>
    <submittedName>
        <fullName evidence="2">Uncharacterized protein</fullName>
    </submittedName>
</protein>
<keyword evidence="3" id="KW-1185">Reference proteome</keyword>
<dbReference type="Proteomes" id="UP000266861">
    <property type="component" value="Unassembled WGS sequence"/>
</dbReference>
<proteinExistence type="predicted"/>